<dbReference type="InterPro" id="IPR017850">
    <property type="entry name" value="Alkaline_phosphatase_core_sf"/>
</dbReference>
<reference evidence="1" key="1">
    <citation type="journal article" date="2014" name="Front. Microbiol.">
        <title>High frequency of phylogenetically diverse reductive dehalogenase-homologous genes in deep subseafloor sedimentary metagenomes.</title>
        <authorList>
            <person name="Kawai M."/>
            <person name="Futagami T."/>
            <person name="Toyoda A."/>
            <person name="Takaki Y."/>
            <person name="Nishi S."/>
            <person name="Hori S."/>
            <person name="Arai W."/>
            <person name="Tsubouchi T."/>
            <person name="Morono Y."/>
            <person name="Uchiyama I."/>
            <person name="Ito T."/>
            <person name="Fujiyama A."/>
            <person name="Inagaki F."/>
            <person name="Takami H."/>
        </authorList>
    </citation>
    <scope>NUCLEOTIDE SEQUENCE</scope>
    <source>
        <strain evidence="1">Expedition CK06-06</strain>
    </source>
</reference>
<dbReference type="EMBL" id="BARS01016092">
    <property type="protein sequence ID" value="GAF97669.1"/>
    <property type="molecule type" value="Genomic_DNA"/>
</dbReference>
<dbReference type="AlphaFoldDB" id="X0TWL2"/>
<accession>X0TWL2</accession>
<feature type="non-terminal residue" evidence="1">
    <location>
        <position position="1"/>
    </location>
</feature>
<evidence type="ECO:0008006" key="2">
    <source>
        <dbReference type="Google" id="ProtNLM"/>
    </source>
</evidence>
<protein>
    <recommendedName>
        <fullName evidence="2">N-sulphoglucosamine sulphohydrolase C-terminal domain-containing protein</fullName>
    </recommendedName>
</protein>
<dbReference type="SUPFAM" id="SSF53649">
    <property type="entry name" value="Alkaline phosphatase-like"/>
    <property type="match status" value="1"/>
</dbReference>
<sequence length="69" mass="7810">IGGSMELFDLQTDPGESHNLADSQVEIRDKMHKMLRNWMAQIPSVGDISFLESEDTESLEILRSLGYVK</sequence>
<gene>
    <name evidence="1" type="ORF">S01H1_26545</name>
</gene>
<name>X0TWL2_9ZZZZ</name>
<evidence type="ECO:0000313" key="1">
    <source>
        <dbReference type="EMBL" id="GAF97669.1"/>
    </source>
</evidence>
<dbReference type="Gene3D" id="3.30.1120.10">
    <property type="match status" value="1"/>
</dbReference>
<proteinExistence type="predicted"/>
<organism evidence="1">
    <name type="scientific">marine sediment metagenome</name>
    <dbReference type="NCBI Taxonomy" id="412755"/>
    <lineage>
        <taxon>unclassified sequences</taxon>
        <taxon>metagenomes</taxon>
        <taxon>ecological metagenomes</taxon>
    </lineage>
</organism>
<comment type="caution">
    <text evidence="1">The sequence shown here is derived from an EMBL/GenBank/DDBJ whole genome shotgun (WGS) entry which is preliminary data.</text>
</comment>